<dbReference type="AlphaFoldDB" id="A0A2A5QUU8"/>
<name>A0A2A5QUU8_9EURY</name>
<proteinExistence type="predicted"/>
<keyword evidence="2" id="KW-1185">Reference proteome</keyword>
<dbReference type="SUPFAM" id="SSF89392">
    <property type="entry name" value="Prokaryotic lipoproteins and lipoprotein localization factors"/>
    <property type="match status" value="1"/>
</dbReference>
<dbReference type="Gene3D" id="2.50.20.10">
    <property type="entry name" value="Lipoprotein localisation LolA/LolB/LppX"/>
    <property type="match status" value="1"/>
</dbReference>
<dbReference type="PANTHER" id="PTHR37507">
    <property type="entry name" value="SPORULATION PROTEIN YDCC"/>
    <property type="match status" value="1"/>
</dbReference>
<evidence type="ECO:0000313" key="2">
    <source>
        <dbReference type="Proteomes" id="UP000219689"/>
    </source>
</evidence>
<accession>A0A2A5QUU8</accession>
<gene>
    <name evidence="1" type="ORF">CP557_08935</name>
</gene>
<dbReference type="PROSITE" id="PS51257">
    <property type="entry name" value="PROKAR_LIPOPROTEIN"/>
    <property type="match status" value="1"/>
</dbReference>
<organism evidence="1 2">
    <name type="scientific">Natrinema ejinorense</name>
    <dbReference type="NCBI Taxonomy" id="373386"/>
    <lineage>
        <taxon>Archaea</taxon>
        <taxon>Methanobacteriati</taxon>
        <taxon>Methanobacteriota</taxon>
        <taxon>Stenosarchaea group</taxon>
        <taxon>Halobacteria</taxon>
        <taxon>Halobacteriales</taxon>
        <taxon>Natrialbaceae</taxon>
        <taxon>Natrinema</taxon>
    </lineage>
</organism>
<dbReference type="InterPro" id="IPR052944">
    <property type="entry name" value="Sporulation_related"/>
</dbReference>
<dbReference type="PANTHER" id="PTHR37507:SF2">
    <property type="entry name" value="SPORULATION PROTEIN YDCC"/>
    <property type="match status" value="1"/>
</dbReference>
<dbReference type="RefSeq" id="WP_097379570.1">
    <property type="nucleotide sequence ID" value="NZ_NXNI01000001.1"/>
</dbReference>
<protein>
    <submittedName>
        <fullName evidence="1">DUF2092 domain-containing protein</fullName>
    </submittedName>
</protein>
<dbReference type="InterPro" id="IPR029046">
    <property type="entry name" value="LolA/LolB/LppX"/>
</dbReference>
<dbReference type="Proteomes" id="UP000219689">
    <property type="component" value="Unassembled WGS sequence"/>
</dbReference>
<dbReference type="OrthoDB" id="137725at2157"/>
<comment type="caution">
    <text evidence="1">The sequence shown here is derived from an EMBL/GenBank/DDBJ whole genome shotgun (WGS) entry which is preliminary data.</text>
</comment>
<dbReference type="EMBL" id="NXNI01000001">
    <property type="protein sequence ID" value="PCR90621.1"/>
    <property type="molecule type" value="Genomic_DNA"/>
</dbReference>
<reference evidence="1 2" key="1">
    <citation type="submission" date="2017-09" db="EMBL/GenBank/DDBJ databases">
        <title>Genome sequences of Natrinema ejinorence JCM 13890T.</title>
        <authorList>
            <person name="Roh S.W."/>
            <person name="Kim Y.B."/>
            <person name="Kim J.Y."/>
        </authorList>
    </citation>
    <scope>NUCLEOTIDE SEQUENCE [LARGE SCALE GENOMIC DNA]</scope>
    <source>
        <strain evidence="1 2">JCM 13890</strain>
    </source>
</reference>
<evidence type="ECO:0000313" key="1">
    <source>
        <dbReference type="EMBL" id="PCR90621.1"/>
    </source>
</evidence>
<sequence>MKRRRLLATGAAVALAGCVSYTGDTDASPSSETLIREAIEQRRGMTDLEARRTIRVETTEDAFQRTEAIAREPPAKQRIEVVESTDPDVPAGSIIVTNRTTTWEYNPATNVADRQYHPNKVDTDGTKRELEELRSAYRLDYQGTETVDDRTAHVIETRPPVEDIDRSINLVVGDTEFVIPLDATENGEDMSVNRTVWIDDEYRYPIKERTSIADDEETRYELAVTYQDLAIDEGIEEDTFTFLPPADATVVTDGPEPDGVFDSRSAAATGLPYDLPDPDVPGPYVLDRITVVEMGDQYGGLTTTLWYNDPNVIARELYVTVRESQRFRPTAPALEEIDLDGRTAYHRDEGVRTIFWNCADLSYEVSSLRAETPLLEIASSIDCS</sequence>